<keyword evidence="2" id="KW-1185">Reference proteome</keyword>
<gene>
    <name evidence="1" type="ORF">DUI87_20268</name>
</gene>
<dbReference type="EMBL" id="QRBI01000131">
    <property type="protein sequence ID" value="RMC03075.1"/>
    <property type="molecule type" value="Genomic_DNA"/>
</dbReference>
<sequence>MQGGDSREKDVVSDLVSADMLKLMYSRTKIPLGTLQHYAGVLFGCENSTVICVEHPQACSYFTGSLESHEILAIITEFLRSRNLAVCGFCGKDPFLKASFLFSHTGRLADRANQILLAIDPEKLEGDEFPLPTDVIVPEVAECVPEQPARLWLRVNLALENSCAPHLSVVPTSHISVNAGIILTV</sequence>
<reference evidence="1 2" key="1">
    <citation type="submission" date="2018-07" db="EMBL/GenBank/DDBJ databases">
        <title>A high quality draft genome assembly of the barn swallow (H. rustica rustica).</title>
        <authorList>
            <person name="Formenti G."/>
            <person name="Chiara M."/>
            <person name="Poveda L."/>
            <person name="Francoijs K.-J."/>
            <person name="Bonisoli-Alquati A."/>
            <person name="Canova L."/>
            <person name="Gianfranceschi L."/>
            <person name="Horner D.S."/>
            <person name="Saino N."/>
        </authorList>
    </citation>
    <scope>NUCLEOTIDE SEQUENCE [LARGE SCALE GENOMIC DNA]</scope>
    <source>
        <strain evidence="1">Chelidonia</strain>
        <tissue evidence="1">Blood</tissue>
    </source>
</reference>
<comment type="caution">
    <text evidence="1">The sequence shown here is derived from an EMBL/GenBank/DDBJ whole genome shotgun (WGS) entry which is preliminary data.</text>
</comment>
<organism evidence="1 2">
    <name type="scientific">Hirundo rustica rustica</name>
    <dbReference type="NCBI Taxonomy" id="333673"/>
    <lineage>
        <taxon>Eukaryota</taxon>
        <taxon>Metazoa</taxon>
        <taxon>Chordata</taxon>
        <taxon>Craniata</taxon>
        <taxon>Vertebrata</taxon>
        <taxon>Euteleostomi</taxon>
        <taxon>Archelosauria</taxon>
        <taxon>Archosauria</taxon>
        <taxon>Dinosauria</taxon>
        <taxon>Saurischia</taxon>
        <taxon>Theropoda</taxon>
        <taxon>Coelurosauria</taxon>
        <taxon>Aves</taxon>
        <taxon>Neognathae</taxon>
        <taxon>Neoaves</taxon>
        <taxon>Telluraves</taxon>
        <taxon>Australaves</taxon>
        <taxon>Passeriformes</taxon>
        <taxon>Sylvioidea</taxon>
        <taxon>Hirundinidae</taxon>
        <taxon>Hirundo</taxon>
    </lineage>
</organism>
<proteinExistence type="predicted"/>
<evidence type="ECO:0000313" key="1">
    <source>
        <dbReference type="EMBL" id="RMC03075.1"/>
    </source>
</evidence>
<name>A0A3M0JQS9_HIRRU</name>
<dbReference type="AlphaFoldDB" id="A0A3M0JQS9"/>
<protein>
    <submittedName>
        <fullName evidence="1">Uncharacterized protein</fullName>
    </submittedName>
</protein>
<accession>A0A3M0JQS9</accession>
<dbReference type="Proteomes" id="UP000269221">
    <property type="component" value="Unassembled WGS sequence"/>
</dbReference>
<evidence type="ECO:0000313" key="2">
    <source>
        <dbReference type="Proteomes" id="UP000269221"/>
    </source>
</evidence>